<name>G9I096_HZNV2</name>
<feature type="region of interest" description="Disordered" evidence="1">
    <location>
        <begin position="370"/>
        <end position="522"/>
    </location>
</feature>
<feature type="compositionally biased region" description="Low complexity" evidence="1">
    <location>
        <begin position="500"/>
        <end position="519"/>
    </location>
</feature>
<dbReference type="EMBL" id="JN418988">
    <property type="protein sequence ID" value="AEW69619.1"/>
    <property type="molecule type" value="Genomic_DNA"/>
</dbReference>
<feature type="region of interest" description="Disordered" evidence="1">
    <location>
        <begin position="613"/>
        <end position="657"/>
    </location>
</feature>
<feature type="compositionally biased region" description="Basic and acidic residues" evidence="1">
    <location>
        <begin position="426"/>
        <end position="484"/>
    </location>
</feature>
<reference evidence="2 3" key="1">
    <citation type="journal article" date="2012" name="Viruses">
        <title>Analysis of the Genome of the Sexually Transmitted Insect Virus Helicoverpa zea Nudivirus 2.</title>
        <authorList>
            <person name="Burand J.P."/>
            <person name="Kim W."/>
            <person name="Afonso C.L."/>
            <person name="Tulman E.R."/>
            <person name="Kutish G.F."/>
            <person name="Lu Z."/>
            <person name="Rock D.L."/>
        </authorList>
    </citation>
    <scope>NUCLEOTIDE SEQUENCE [LARGE SCALE GENOMIC DNA]</scope>
    <source>
        <strain evidence="2">MS1</strain>
    </source>
</reference>
<accession>G9I096</accession>
<dbReference type="KEGG" id="vg:11536507"/>
<protein>
    <submittedName>
        <fullName evidence="2">DNA excision repair enzyme</fullName>
    </submittedName>
</protein>
<organismHost>
    <name type="scientific">Helicoverpa zea</name>
    <name type="common">Corn earworm moth</name>
    <name type="synonym">Heliothis zea</name>
    <dbReference type="NCBI Taxonomy" id="7113"/>
</organismHost>
<organism evidence="2 3">
    <name type="scientific">Helicoverpa zea nudivirus 2</name>
    <name type="common">HzNV-2</name>
    <dbReference type="NCBI Taxonomy" id="1128424"/>
    <lineage>
        <taxon>Viruses</taxon>
        <taxon>Viruses incertae sedis</taxon>
        <taxon>Naldaviricetes</taxon>
        <taxon>Lefavirales</taxon>
        <taxon>Nudiviridae</taxon>
        <taxon>Betanudivirus</taxon>
        <taxon>Betanudivirus hezeae</taxon>
    </lineage>
</organism>
<evidence type="ECO:0000313" key="3">
    <source>
        <dbReference type="Proteomes" id="UP000029779"/>
    </source>
</evidence>
<dbReference type="Proteomes" id="UP000029779">
    <property type="component" value="Segment"/>
</dbReference>
<evidence type="ECO:0000313" key="2">
    <source>
        <dbReference type="EMBL" id="AEW69619.1"/>
    </source>
</evidence>
<dbReference type="GeneID" id="11536507"/>
<keyword evidence="3" id="KW-1185">Reference proteome</keyword>
<sequence>MGILKFNNVFKQYIVDSYDTPDPSLEYTVHVDGNLTLFKGVINGCVDAHTIANNALDLLKAMMYRLSVKISEIVIYFDGLPPTRKHDTSKKRAVNLKFNAQAALQYYKAMLEEESWFRVVQLEVGESEMQMILDRDPTKPTILVTNDSDVYHIAYGRYDDEAPLYLLLNGGERFVNLQKFNVCGMPRNVFSAIVIMMGTDYTQPLLTPSMVSAICQCYMMRHQDATLLNAFDSITNDSLSKAKHWRTVLYEVCKVIFHAKNQHSIRIHFGSKVMDKRTANKDNPKLTWAENCTVERWVESLAWCSRYYEHGNRVDRYSNNEQCFEFIEPTSQWRLMKGAKSFGMGDLTSWREGCEMQVDEVQRGKQLQKLQMTEVRGDSKRDYKGYSKGESRVDSKAEARVDSKAESRVDSIGCDRVDSIASTGTESKEFKDHKDSNKDEPKHTSSKESNHSEIKESSEDKSECNSESTSEDKATSKDESKEPSNDSNEASKLNSKEASSKSTLDSESESVTSTSTDYTIKSSTIESYSEEFSFDRSDSESDQSISLLERVRARERALVKPKRIRNFVLFQFKDSLIRPDKAMVQPSLFGFKPIQQDAQSVEDSDPALEEPIDFEAIENEVSPSKIAKTSNDEFEPVSSSSGSSLQLDSDDSMSILL</sequence>
<feature type="compositionally biased region" description="Basic and acidic residues" evidence="1">
    <location>
        <begin position="375"/>
        <end position="418"/>
    </location>
</feature>
<feature type="compositionally biased region" description="Low complexity" evidence="1">
    <location>
        <begin position="638"/>
        <end position="657"/>
    </location>
</feature>
<feature type="region of interest" description="Disordered" evidence="1">
    <location>
        <begin position="527"/>
        <end position="546"/>
    </location>
</feature>
<proteinExistence type="predicted"/>
<evidence type="ECO:0000256" key="1">
    <source>
        <dbReference type="SAM" id="MobiDB-lite"/>
    </source>
</evidence>
<gene>
    <name evidence="2" type="primary">orf70</name>
    <name evidence="2" type="ORF">Hz2V070</name>
</gene>
<dbReference type="RefSeq" id="YP_004956818.1">
    <property type="nucleotide sequence ID" value="NC_004156.2"/>
</dbReference>